<accession>A0ABV1VDN7</accession>
<evidence type="ECO:0000313" key="3">
    <source>
        <dbReference type="EMBL" id="MER6904130.1"/>
    </source>
</evidence>
<dbReference type="RefSeq" id="WP_350717359.1">
    <property type="nucleotide sequence ID" value="NZ_JBEPCO010000007.1"/>
</dbReference>
<feature type="compositionally biased region" description="Low complexity" evidence="1">
    <location>
        <begin position="140"/>
        <end position="154"/>
    </location>
</feature>
<dbReference type="PANTHER" id="PTHR30627">
    <property type="entry name" value="PEPTIDOGLYCAN D,D-TRANSPEPTIDASE"/>
    <property type="match status" value="1"/>
</dbReference>
<name>A0ABV1VDN7_9ACTN</name>
<organism evidence="3 4">
    <name type="scientific">Streptomyces flaveolus</name>
    <dbReference type="NCBI Taxonomy" id="67297"/>
    <lineage>
        <taxon>Bacteria</taxon>
        <taxon>Bacillati</taxon>
        <taxon>Actinomycetota</taxon>
        <taxon>Actinomycetes</taxon>
        <taxon>Kitasatosporales</taxon>
        <taxon>Streptomycetaceae</taxon>
        <taxon>Streptomyces</taxon>
    </lineage>
</organism>
<dbReference type="EMBL" id="JBEPCV010000006">
    <property type="protein sequence ID" value="MER6904130.1"/>
    <property type="molecule type" value="Genomic_DNA"/>
</dbReference>
<protein>
    <submittedName>
        <fullName evidence="3">Penicillin-binding transpeptidase domain-containing protein</fullName>
    </submittedName>
</protein>
<dbReference type="PANTHER" id="PTHR30627:SF24">
    <property type="entry name" value="PENICILLIN-BINDING PROTEIN 4B"/>
    <property type="match status" value="1"/>
</dbReference>
<keyword evidence="4" id="KW-1185">Reference proteome</keyword>
<dbReference type="InterPro" id="IPR050515">
    <property type="entry name" value="Beta-lactam/transpept"/>
</dbReference>
<feature type="domain" description="Penicillin-binding protein transpeptidase" evidence="2">
    <location>
        <begin position="311"/>
        <end position="583"/>
    </location>
</feature>
<evidence type="ECO:0000259" key="2">
    <source>
        <dbReference type="Pfam" id="PF00905"/>
    </source>
</evidence>
<evidence type="ECO:0000256" key="1">
    <source>
        <dbReference type="SAM" id="MobiDB-lite"/>
    </source>
</evidence>
<comment type="caution">
    <text evidence="3">The sequence shown here is derived from an EMBL/GenBank/DDBJ whole genome shotgun (WGS) entry which is preliminary data.</text>
</comment>
<reference evidence="3 4" key="1">
    <citation type="submission" date="2024-06" db="EMBL/GenBank/DDBJ databases">
        <title>The Natural Products Discovery Center: Release of the First 8490 Sequenced Strains for Exploring Actinobacteria Biosynthetic Diversity.</title>
        <authorList>
            <person name="Kalkreuter E."/>
            <person name="Kautsar S.A."/>
            <person name="Yang D."/>
            <person name="Bader C.D."/>
            <person name="Teijaro C.N."/>
            <person name="Fluegel L."/>
            <person name="Davis C.M."/>
            <person name="Simpson J.R."/>
            <person name="Lauterbach L."/>
            <person name="Steele A.D."/>
            <person name="Gui C."/>
            <person name="Meng S."/>
            <person name="Li G."/>
            <person name="Viehrig K."/>
            <person name="Ye F."/>
            <person name="Su P."/>
            <person name="Kiefer A.F."/>
            <person name="Nichols A."/>
            <person name="Cepeda A.J."/>
            <person name="Yan W."/>
            <person name="Fan B."/>
            <person name="Jiang Y."/>
            <person name="Adhikari A."/>
            <person name="Zheng C.-J."/>
            <person name="Schuster L."/>
            <person name="Cowan T.M."/>
            <person name="Smanski M.J."/>
            <person name="Chevrette M.G."/>
            <person name="De Carvalho L.P.S."/>
            <person name="Shen B."/>
        </authorList>
    </citation>
    <scope>NUCLEOTIDE SEQUENCE [LARGE SCALE GENOMIC DNA]</scope>
    <source>
        <strain evidence="3 4">NPDC000632</strain>
    </source>
</reference>
<feature type="region of interest" description="Disordered" evidence="1">
    <location>
        <begin position="137"/>
        <end position="168"/>
    </location>
</feature>
<dbReference type="Proteomes" id="UP001490330">
    <property type="component" value="Unassembled WGS sequence"/>
</dbReference>
<sequence length="587" mass="59365">MGSRRAVAGRRKTRPALVGGVVAVVVGAGAGAWALYGGGAAAEETGRTTSEAAEEKAPAGPLTAAEVTTAAQRFLTAWQRGDVAAAAAATDDAEAATALLTGWTKDAHVTDATLTPGTPAGTKVPFSVKATVAYGGGAQDGAQQDGTGQDATGQSTSPQAASPQGEAVSKPLAYDSALTVVRRAGDGAPLVDWHAAVVHPELKDGDTLVTGEAGTPPVKALDRDGGEITAATYPSLGTVLDGLREKYGKKAGGTAGIELRVVRGKESKAAKASDKTLLELSEGTPGTVRTTLDPGLQAAAEQQVAGKARASVVLLRASTGEILAVANGGHGFNTAFQGSLAPGSTMKVVTASLLIEKGLASADKQHPCPKYFSYGGWKFQNDDEFEIKNGTFKASFARSCNTAFISQAPKLDNDDLTEQAQQVFGLSRNDWAIGVPSFDGSVPVQSAAPMAASLIGQGGVRMNPLNMASVSATVRTGTFHQPYLVAPSVDGRRTAKASRTMSASTLGQLRELMSYTATSGTAAEAMAGVSGQVGAKTGSAEVDGQDKPNGWFTAYRGDLAAAGVVQQGGHGGDTAGPIVAALLKAGG</sequence>
<dbReference type="SUPFAM" id="SSF56601">
    <property type="entry name" value="beta-lactamase/transpeptidase-like"/>
    <property type="match status" value="1"/>
</dbReference>
<dbReference type="Pfam" id="PF00905">
    <property type="entry name" value="Transpeptidase"/>
    <property type="match status" value="1"/>
</dbReference>
<dbReference type="Gene3D" id="3.40.710.10">
    <property type="entry name" value="DD-peptidase/beta-lactamase superfamily"/>
    <property type="match status" value="1"/>
</dbReference>
<proteinExistence type="predicted"/>
<dbReference type="InterPro" id="IPR001460">
    <property type="entry name" value="PCN-bd_Tpept"/>
</dbReference>
<evidence type="ECO:0000313" key="4">
    <source>
        <dbReference type="Proteomes" id="UP001490330"/>
    </source>
</evidence>
<dbReference type="InterPro" id="IPR012338">
    <property type="entry name" value="Beta-lactam/transpept-like"/>
</dbReference>
<gene>
    <name evidence="3" type="ORF">ABT322_10165</name>
</gene>